<evidence type="ECO:0000313" key="2">
    <source>
        <dbReference type="Proteomes" id="UP001190926"/>
    </source>
</evidence>
<comment type="caution">
    <text evidence="1">The sequence shown here is derived from an EMBL/GenBank/DDBJ whole genome shotgun (WGS) entry which is preliminary data.</text>
</comment>
<reference evidence="1 2" key="1">
    <citation type="journal article" date="2021" name="Nat. Commun.">
        <title>Incipient diploidization of the medicinal plant Perilla within 10,000 years.</title>
        <authorList>
            <person name="Zhang Y."/>
            <person name="Shen Q."/>
            <person name="Leng L."/>
            <person name="Zhang D."/>
            <person name="Chen S."/>
            <person name="Shi Y."/>
            <person name="Ning Z."/>
            <person name="Chen S."/>
        </authorList>
    </citation>
    <scope>NUCLEOTIDE SEQUENCE [LARGE SCALE GENOMIC DNA]</scope>
    <source>
        <strain evidence="2">cv. PC099</strain>
    </source>
</reference>
<accession>A0AAD4P828</accession>
<dbReference type="EMBL" id="SDAM02000109">
    <property type="protein sequence ID" value="KAH6829242.1"/>
    <property type="molecule type" value="Genomic_DNA"/>
</dbReference>
<name>A0AAD4P828_PERFH</name>
<dbReference type="Proteomes" id="UP001190926">
    <property type="component" value="Unassembled WGS sequence"/>
</dbReference>
<keyword evidence="2" id="KW-1185">Reference proteome</keyword>
<organism evidence="1 2">
    <name type="scientific">Perilla frutescens var. hirtella</name>
    <name type="common">Perilla citriodora</name>
    <name type="synonym">Perilla setoyensis</name>
    <dbReference type="NCBI Taxonomy" id="608512"/>
    <lineage>
        <taxon>Eukaryota</taxon>
        <taxon>Viridiplantae</taxon>
        <taxon>Streptophyta</taxon>
        <taxon>Embryophyta</taxon>
        <taxon>Tracheophyta</taxon>
        <taxon>Spermatophyta</taxon>
        <taxon>Magnoliopsida</taxon>
        <taxon>eudicotyledons</taxon>
        <taxon>Gunneridae</taxon>
        <taxon>Pentapetalae</taxon>
        <taxon>asterids</taxon>
        <taxon>lamiids</taxon>
        <taxon>Lamiales</taxon>
        <taxon>Lamiaceae</taxon>
        <taxon>Nepetoideae</taxon>
        <taxon>Elsholtzieae</taxon>
        <taxon>Perilla</taxon>
    </lineage>
</organism>
<sequence>MADDIILNDLEESMKKSEHKLQAEILKREAWELRLQKQIIEQFGGMNEKLDQLGDAIAVLQRQIVIRFGKENQSSPSSFTPTKPYVATSIDAPLLNSLSTPVPEFDHYQTQFEPLEQKPKATSILMLDYKDENGFADVQNNSKLYLTPSCKDLVKHPNSDLKVARLTEIVGTKLGFGVEENELDDALIKRWIGLELGHVAGVDFSEDEVVINEHNVFEKIPQPEIGIYSREGAGSLITPRPLPKPPPS</sequence>
<protein>
    <submittedName>
        <fullName evidence="1">Uncharacterized protein</fullName>
    </submittedName>
</protein>
<proteinExistence type="predicted"/>
<evidence type="ECO:0000313" key="1">
    <source>
        <dbReference type="EMBL" id="KAH6829242.1"/>
    </source>
</evidence>
<dbReference type="AlphaFoldDB" id="A0AAD4P828"/>
<gene>
    <name evidence="1" type="ORF">C2S53_007940</name>
</gene>